<dbReference type="PANTHER" id="PTHR43798:SF33">
    <property type="entry name" value="HYDROLASE, PUTATIVE (AFU_ORTHOLOGUE AFUA_2G14860)-RELATED"/>
    <property type="match status" value="1"/>
</dbReference>
<evidence type="ECO:0000259" key="4">
    <source>
        <dbReference type="Pfam" id="PF12697"/>
    </source>
</evidence>
<dbReference type="SUPFAM" id="SSF53474">
    <property type="entry name" value="alpha/beta-Hydrolases"/>
    <property type="match status" value="1"/>
</dbReference>
<protein>
    <submittedName>
        <fullName evidence="5">Alpha/beta fold hydrolase</fullName>
    </submittedName>
</protein>
<accession>A0A9X3NKF5</accession>
<dbReference type="Proteomes" id="UP001140076">
    <property type="component" value="Unassembled WGS sequence"/>
</dbReference>
<feature type="binding site" evidence="2">
    <location>
        <position position="96"/>
    </location>
    <ligand>
        <name>substrate</name>
    </ligand>
</feature>
<dbReference type="EMBL" id="JAJAQC010000020">
    <property type="protein sequence ID" value="MDA0565429.1"/>
    <property type="molecule type" value="Genomic_DNA"/>
</dbReference>
<dbReference type="InterPro" id="IPR000073">
    <property type="entry name" value="AB_hydrolase_1"/>
</dbReference>
<evidence type="ECO:0000313" key="5">
    <source>
        <dbReference type="EMBL" id="MDA0565429.1"/>
    </source>
</evidence>
<evidence type="ECO:0000313" key="6">
    <source>
        <dbReference type="Proteomes" id="UP001140076"/>
    </source>
</evidence>
<evidence type="ECO:0000256" key="1">
    <source>
        <dbReference type="PIRSR" id="PIRSR017388-1"/>
    </source>
</evidence>
<dbReference type="InterPro" id="IPR012354">
    <property type="entry name" value="Esterase_lipase"/>
</dbReference>
<feature type="binding site" evidence="2">
    <location>
        <position position="27"/>
    </location>
    <ligand>
        <name>substrate</name>
    </ligand>
</feature>
<organism evidence="5 6">
    <name type="scientific">Streptomonospora mangrovi</name>
    <dbReference type="NCBI Taxonomy" id="2883123"/>
    <lineage>
        <taxon>Bacteria</taxon>
        <taxon>Bacillati</taxon>
        <taxon>Actinomycetota</taxon>
        <taxon>Actinomycetes</taxon>
        <taxon>Streptosporangiales</taxon>
        <taxon>Nocardiopsidaceae</taxon>
        <taxon>Streptomonospora</taxon>
    </lineage>
</organism>
<dbReference type="InterPro" id="IPR029058">
    <property type="entry name" value="AB_hydrolase_fold"/>
</dbReference>
<feature type="domain" description="AB hydrolase-1" evidence="4">
    <location>
        <begin position="21"/>
        <end position="230"/>
    </location>
</feature>
<dbReference type="GO" id="GO:0016020">
    <property type="term" value="C:membrane"/>
    <property type="evidence" value="ECO:0007669"/>
    <property type="project" value="TreeGrafter"/>
</dbReference>
<feature type="active site" description="Nucleophile" evidence="1">
    <location>
        <position position="95"/>
    </location>
</feature>
<keyword evidence="6" id="KW-1185">Reference proteome</keyword>
<keyword evidence="5" id="KW-0378">Hydrolase</keyword>
<proteinExistence type="predicted"/>
<evidence type="ECO:0000256" key="2">
    <source>
        <dbReference type="PIRSR" id="PIRSR017388-2"/>
    </source>
</evidence>
<dbReference type="PIRSF" id="PIRSF017388">
    <property type="entry name" value="Esterase_lipase"/>
    <property type="match status" value="1"/>
</dbReference>
<dbReference type="RefSeq" id="WP_270072699.1">
    <property type="nucleotide sequence ID" value="NZ_JAJAQC010000020.1"/>
</dbReference>
<feature type="active site" description="Charge relay system" evidence="1">
    <location>
        <position position="196"/>
    </location>
</feature>
<dbReference type="AlphaFoldDB" id="A0A9X3NKF5"/>
<dbReference type="Pfam" id="PF12697">
    <property type="entry name" value="Abhydrolase_6"/>
    <property type="match status" value="1"/>
</dbReference>
<dbReference type="GO" id="GO:0052689">
    <property type="term" value="F:carboxylic ester hydrolase activity"/>
    <property type="evidence" value="ECO:0007669"/>
    <property type="project" value="InterPro"/>
</dbReference>
<comment type="caution">
    <text evidence="5">The sequence shown here is derived from an EMBL/GenBank/DDBJ whole genome shotgun (WGS) entry which is preliminary data.</text>
</comment>
<evidence type="ECO:0000256" key="3">
    <source>
        <dbReference type="PIRSR" id="PIRSR017388-3"/>
    </source>
</evidence>
<reference evidence="5" key="1">
    <citation type="submission" date="2021-10" db="EMBL/GenBank/DDBJ databases">
        <title>Streptomonospora sp. nov., isolated from mangrove soil.</title>
        <authorList>
            <person name="Chen X."/>
            <person name="Ge X."/>
            <person name="Liu W."/>
        </authorList>
    </citation>
    <scope>NUCLEOTIDE SEQUENCE</scope>
    <source>
        <strain evidence="5">S1-112</strain>
    </source>
</reference>
<feature type="active site" description="Charge relay system" evidence="1">
    <location>
        <position position="226"/>
    </location>
</feature>
<sequence>MLPVPGAEPYRCDGDGAGVGVLLCHGFTGSPASLRPWAQYLGEEGLTVDLPLLPGHGTTWQEMAATTSTEWLATVEDALLRLHESCHTVFVMGLSMGGTLALRLAELHPDKVCGVVVVNPSLALENWLLLVAPALARILPTTDSIGEDIKKPGVGEGSYDKVPTAAAATLPKLWRDTKRDLAAITAPVLAYRSPQDHVVGPRSLRILTSRAVNAELRVHSLDNSYHVATLDYDASTIFEGSLAFVREHSRSGEGTKR</sequence>
<dbReference type="InterPro" id="IPR050266">
    <property type="entry name" value="AB_hydrolase_sf"/>
</dbReference>
<dbReference type="Gene3D" id="3.40.50.1820">
    <property type="entry name" value="alpha/beta hydrolase"/>
    <property type="match status" value="1"/>
</dbReference>
<gene>
    <name evidence="5" type="ORF">LG943_14055</name>
</gene>
<feature type="site" description="Important for substrate specificity" evidence="3">
    <location>
        <position position="145"/>
    </location>
</feature>
<name>A0A9X3NKF5_9ACTN</name>
<dbReference type="PANTHER" id="PTHR43798">
    <property type="entry name" value="MONOACYLGLYCEROL LIPASE"/>
    <property type="match status" value="1"/>
</dbReference>